<feature type="compositionally biased region" description="Basic and acidic residues" evidence="10">
    <location>
        <begin position="1"/>
        <end position="18"/>
    </location>
</feature>
<comment type="subcellular location">
    <subcellularLocation>
        <location evidence="1">Cytoplasm</location>
        <location evidence="1">Cytosol</location>
    </subcellularLocation>
</comment>
<dbReference type="InterPro" id="IPR042529">
    <property type="entry name" value="IF_2B-like_C"/>
</dbReference>
<evidence type="ECO:0000256" key="10">
    <source>
        <dbReference type="SAM" id="MobiDB-lite"/>
    </source>
</evidence>
<comment type="subunit">
    <text evidence="8">Component of the translation initiation factor 2B (eIF2B) complex which is a heterodecamer of two sets of five different subunits: alpha, beta, gamma, delta and epsilon. Subunits alpha, beta and delta comprise a regulatory subcomplex and subunits epsilon and gamma comprise a catalytic subcomplex. Within the complex, the hexameric regulatory complex resides at the center, with the two heterodimeric catalytic subcomplexes bound on opposite sides.</text>
</comment>
<dbReference type="EMBL" id="JAWJWF010000003">
    <property type="protein sequence ID" value="KAK6635896.1"/>
    <property type="molecule type" value="Genomic_DNA"/>
</dbReference>
<dbReference type="PANTHER" id="PTHR10233">
    <property type="entry name" value="TRANSLATION INITIATION FACTOR EIF-2B"/>
    <property type="match status" value="1"/>
</dbReference>
<reference evidence="11 12" key="1">
    <citation type="submission" date="2023-09" db="EMBL/GenBank/DDBJ databases">
        <title>Genomes of two closely related lineages of the louse Polyplax serrata with different host specificities.</title>
        <authorList>
            <person name="Martinu J."/>
            <person name="Tarabai H."/>
            <person name="Stefka J."/>
            <person name="Hypsa V."/>
        </authorList>
    </citation>
    <scope>NUCLEOTIDE SEQUENCE [LARGE SCALE GENOMIC DNA]</scope>
    <source>
        <strain evidence="11">98ZLc_SE</strain>
    </source>
</reference>
<evidence type="ECO:0000313" key="11">
    <source>
        <dbReference type="EMBL" id="KAK6635896.1"/>
    </source>
</evidence>
<evidence type="ECO:0000256" key="6">
    <source>
        <dbReference type="ARBA" id="ARBA00044147"/>
    </source>
</evidence>
<evidence type="ECO:0000256" key="9">
    <source>
        <dbReference type="RuleBase" id="RU003814"/>
    </source>
</evidence>
<comment type="caution">
    <text evidence="11">The sequence shown here is derived from an EMBL/GenBank/DDBJ whole genome shotgun (WGS) entry which is preliminary data.</text>
</comment>
<keyword evidence="3" id="KW-0963">Cytoplasm</keyword>
<sequence length="541" mass="60202">MSVNSEKTREQILAERQEKKKRKANLKKEQKGKDKNVQKGNEENKSKLNEEPKHGEGGDGQASAQNKKTVEQATKSGNPSTAVTAKPPISGNTNQEQEKNNAVEPSIQHKSHSSDISESKGNQADGDLAKNEGLVKTKAQLKAERRAKQEAERAKKLQKSLGENQEKKVVTPSKPVQATPKIAKPTALPLEMGHKVKLFAHLYDTPQSTDAVDSMESVHPSILQLRTKFSSRVVSGANACCLALLNALKKVVLDFETPPNQEFSRGLESEVTKCMQYLSKHRPSAVSMDNAVKHLKFKINQSKGNEVECKNSINEWIDTYIKEQLEMAAKAICLFVREKITSGDVILTYGWSSLIHQILISAFNEGIKFKVIVADGRPWLEGRELLKKLVNAGIQCTYVFVNGLSFVMPEVTKILLGAHALLANGYVMSRVGSSQIALLAKTYNVPVLVCCETHKFSERVQTDSFVYNELANPDDLTSNKGCLSKELSKWKTIQSLTPLNLMYDVTPPDLVSAVHFDKIQLLHIRYVWRADFIQTEIILNK</sequence>
<dbReference type="InterPro" id="IPR027363">
    <property type="entry name" value="M1Pi_N"/>
</dbReference>
<keyword evidence="12" id="KW-1185">Reference proteome</keyword>
<proteinExistence type="inferred from homology"/>
<dbReference type="InterPro" id="IPR000649">
    <property type="entry name" value="IF-2B-related"/>
</dbReference>
<dbReference type="SUPFAM" id="SSF100950">
    <property type="entry name" value="NagB/RpiA/CoA transferase-like"/>
    <property type="match status" value="1"/>
</dbReference>
<feature type="compositionally biased region" description="Basic and acidic residues" evidence="10">
    <location>
        <begin position="26"/>
        <end position="57"/>
    </location>
</feature>
<dbReference type="PANTHER" id="PTHR10233:SF14">
    <property type="entry name" value="TRANSLATION INITIATION FACTOR EIF-2B SUBUNIT DELTA"/>
    <property type="match status" value="1"/>
</dbReference>
<feature type="compositionally biased region" description="Polar residues" evidence="10">
    <location>
        <begin position="62"/>
        <end position="83"/>
    </location>
</feature>
<protein>
    <recommendedName>
        <fullName evidence="6">Translation initiation factor eIF2B subunit delta</fullName>
    </recommendedName>
    <alternativeName>
        <fullName evidence="7">eIF2B GDP-GTP exchange factor subunit delta</fullName>
    </alternativeName>
</protein>
<gene>
    <name evidence="11" type="ORF">RUM44_001150</name>
</gene>
<name>A0ABR1B9M4_POLSC</name>
<evidence type="ECO:0000313" key="12">
    <source>
        <dbReference type="Proteomes" id="UP001359485"/>
    </source>
</evidence>
<dbReference type="Gene3D" id="1.20.120.420">
    <property type="entry name" value="translation initiation factor eif-2b, domain 1"/>
    <property type="match status" value="1"/>
</dbReference>
<evidence type="ECO:0000256" key="7">
    <source>
        <dbReference type="ARBA" id="ARBA00044356"/>
    </source>
</evidence>
<evidence type="ECO:0000256" key="1">
    <source>
        <dbReference type="ARBA" id="ARBA00004514"/>
    </source>
</evidence>
<organism evidence="11 12">
    <name type="scientific">Polyplax serrata</name>
    <name type="common">Common mouse louse</name>
    <dbReference type="NCBI Taxonomy" id="468196"/>
    <lineage>
        <taxon>Eukaryota</taxon>
        <taxon>Metazoa</taxon>
        <taxon>Ecdysozoa</taxon>
        <taxon>Arthropoda</taxon>
        <taxon>Hexapoda</taxon>
        <taxon>Insecta</taxon>
        <taxon>Pterygota</taxon>
        <taxon>Neoptera</taxon>
        <taxon>Paraneoptera</taxon>
        <taxon>Psocodea</taxon>
        <taxon>Troctomorpha</taxon>
        <taxon>Phthiraptera</taxon>
        <taxon>Anoplura</taxon>
        <taxon>Polyplacidae</taxon>
        <taxon>Polyplax</taxon>
    </lineage>
</organism>
<evidence type="ECO:0000256" key="3">
    <source>
        <dbReference type="ARBA" id="ARBA00022490"/>
    </source>
</evidence>
<evidence type="ECO:0000256" key="8">
    <source>
        <dbReference type="ARBA" id="ARBA00046432"/>
    </source>
</evidence>
<comment type="similarity">
    <text evidence="2 9">Belongs to the eIF-2B alpha/beta/delta subunits family.</text>
</comment>
<keyword evidence="5" id="KW-0648">Protein biosynthesis</keyword>
<keyword evidence="4" id="KW-0396">Initiation factor</keyword>
<evidence type="ECO:0000256" key="5">
    <source>
        <dbReference type="ARBA" id="ARBA00022917"/>
    </source>
</evidence>
<evidence type="ECO:0000256" key="4">
    <source>
        <dbReference type="ARBA" id="ARBA00022540"/>
    </source>
</evidence>
<feature type="compositionally biased region" description="Basic and acidic residues" evidence="10">
    <location>
        <begin position="127"/>
        <end position="155"/>
    </location>
</feature>
<dbReference type="Proteomes" id="UP001359485">
    <property type="component" value="Unassembled WGS sequence"/>
</dbReference>
<evidence type="ECO:0000256" key="2">
    <source>
        <dbReference type="ARBA" id="ARBA00007251"/>
    </source>
</evidence>
<dbReference type="InterPro" id="IPR037171">
    <property type="entry name" value="NagB/RpiA_transferase-like"/>
</dbReference>
<dbReference type="Pfam" id="PF01008">
    <property type="entry name" value="IF-2B"/>
    <property type="match status" value="1"/>
</dbReference>
<dbReference type="Gene3D" id="3.40.50.10470">
    <property type="entry name" value="Translation initiation factor eif-2b, domain 2"/>
    <property type="match status" value="1"/>
</dbReference>
<feature type="region of interest" description="Disordered" evidence="10">
    <location>
        <begin position="1"/>
        <end position="178"/>
    </location>
</feature>
<accession>A0ABR1B9M4</accession>